<feature type="transmembrane region" description="Helical" evidence="4">
    <location>
        <begin position="382"/>
        <end position="405"/>
    </location>
</feature>
<dbReference type="STRING" id="1802624.A2982_01240"/>
<name>A0A1F4V2C3_UNCKA</name>
<evidence type="ECO:0000256" key="1">
    <source>
        <dbReference type="ARBA" id="ARBA00022737"/>
    </source>
</evidence>
<dbReference type="InterPro" id="IPR038731">
    <property type="entry name" value="RgtA/B/C-like"/>
</dbReference>
<evidence type="ECO:0000259" key="6">
    <source>
        <dbReference type="Pfam" id="PF13231"/>
    </source>
</evidence>
<feature type="transmembrane region" description="Helical" evidence="4">
    <location>
        <begin position="257"/>
        <end position="276"/>
    </location>
</feature>
<proteinExistence type="predicted"/>
<keyword evidence="2 3" id="KW-0802">TPR repeat</keyword>
<feature type="transmembrane region" description="Helical" evidence="4">
    <location>
        <begin position="331"/>
        <end position="350"/>
    </location>
</feature>
<feature type="transmembrane region" description="Helical" evidence="4">
    <location>
        <begin position="297"/>
        <end position="319"/>
    </location>
</feature>
<dbReference type="AlphaFoldDB" id="A0A1F4V2C3"/>
<dbReference type="InterPro" id="IPR052346">
    <property type="entry name" value="O-mannosyl-transferase_TMTC"/>
</dbReference>
<keyword evidence="4" id="KW-0472">Membrane</keyword>
<feature type="repeat" description="TPR" evidence="3">
    <location>
        <begin position="480"/>
        <end position="513"/>
    </location>
</feature>
<evidence type="ECO:0000256" key="4">
    <source>
        <dbReference type="SAM" id="Phobius"/>
    </source>
</evidence>
<organism evidence="7 8">
    <name type="scientific">candidate division WWE3 bacterium RIFCSPLOWO2_01_FULL_39_13</name>
    <dbReference type="NCBI Taxonomy" id="1802624"/>
    <lineage>
        <taxon>Bacteria</taxon>
        <taxon>Katanobacteria</taxon>
    </lineage>
</organism>
<feature type="repeat" description="TPR" evidence="3">
    <location>
        <begin position="569"/>
        <end position="602"/>
    </location>
</feature>
<dbReference type="SMART" id="SM00028">
    <property type="entry name" value="TPR"/>
    <property type="match status" value="3"/>
</dbReference>
<sequence length="647" mass="73682">MGLNKSQKKFIRKRIKSSSVLEISKELKINEKIVVNYVRSQNWNTAYVTSKKGVPDDLSFLNSIRIYKKELLFLVVLVVGAYLNSISNSFVSDDISGYLNNPNIGKFSMVTANLMGSFRSFLIFVVTNMFGVNSSAYRILSVLFHIIGVVSVFLIIKHIYNYKTGAVTSMLFAVHPILVESVSWNSGAPYVMTGGLFFLSFLFFQMAFSIKFIKKYYWFSMFIFLSCLLVSQMAVPMLLIFPMYIFFCATKKTELKFSIPFIAGGIMMFVIASNYFQQRIDALAVLNNASTSVTNPFIQIPIAITEYFKLIFWPVGLTLYHSEMSFSQLEYLIRLLIFILFIGVIVFSYVRGRGGFNKALRFWEDPLVSAPKCGFSQNDFKFIFFWLSFFLIALSPTLTPFGISWIVAERYVYLGSVGIFAVVGLIFSKLAERKSLRHYVYAVFALIIVALSIRTIVRNRDWKNEDTLWLATAKTSPSSPQNHNNLGDVYGRHGDSQKAAEEFQTAIDLKPGYADAYHNLANTYQQMASQEMQKQTADSLPEITPKAQEYLNLAIQNYLEAVKYNPDLWQSYQNLGVVYFNIGDLEKAREMLMKAYEINSQNPNLIYALAMVNIQSNKKEEARNLLEILLQADPGNAQISEALKLTY</sequence>
<evidence type="ECO:0000259" key="5">
    <source>
        <dbReference type="Pfam" id="PF02259"/>
    </source>
</evidence>
<gene>
    <name evidence="7" type="ORF">A2982_01240</name>
</gene>
<dbReference type="Pfam" id="PF13231">
    <property type="entry name" value="PMT_2"/>
    <property type="match status" value="1"/>
</dbReference>
<dbReference type="Gene3D" id="1.25.40.10">
    <property type="entry name" value="Tetratricopeptide repeat domain"/>
    <property type="match status" value="1"/>
</dbReference>
<evidence type="ECO:0000313" key="8">
    <source>
        <dbReference type="Proteomes" id="UP000178771"/>
    </source>
</evidence>
<dbReference type="PANTHER" id="PTHR44227:SF3">
    <property type="entry name" value="PROTEIN O-MANNOSYL-TRANSFERASE TMTC4"/>
    <property type="match status" value="1"/>
</dbReference>
<keyword evidence="1" id="KW-0677">Repeat</keyword>
<dbReference type="EMBL" id="MEVH01000025">
    <property type="protein sequence ID" value="OGC51365.1"/>
    <property type="molecule type" value="Genomic_DNA"/>
</dbReference>
<feature type="transmembrane region" description="Helical" evidence="4">
    <location>
        <begin position="187"/>
        <end position="204"/>
    </location>
</feature>
<dbReference type="InterPro" id="IPR003151">
    <property type="entry name" value="PIK-rel_kinase_FAT"/>
</dbReference>
<dbReference type="PANTHER" id="PTHR44227">
    <property type="match status" value="1"/>
</dbReference>
<feature type="domain" description="Glycosyltransferase RgtA/B/C/D-like" evidence="6">
    <location>
        <begin position="120"/>
        <end position="272"/>
    </location>
</feature>
<dbReference type="Proteomes" id="UP000178771">
    <property type="component" value="Unassembled WGS sequence"/>
</dbReference>
<feature type="transmembrane region" description="Helical" evidence="4">
    <location>
        <begin position="411"/>
        <end position="427"/>
    </location>
</feature>
<reference evidence="7 8" key="1">
    <citation type="journal article" date="2016" name="Nat. Commun.">
        <title>Thousands of microbial genomes shed light on interconnected biogeochemical processes in an aquifer system.</title>
        <authorList>
            <person name="Anantharaman K."/>
            <person name="Brown C.T."/>
            <person name="Hug L.A."/>
            <person name="Sharon I."/>
            <person name="Castelle C.J."/>
            <person name="Probst A.J."/>
            <person name="Thomas B.C."/>
            <person name="Singh A."/>
            <person name="Wilkins M.J."/>
            <person name="Karaoz U."/>
            <person name="Brodie E.L."/>
            <person name="Williams K.H."/>
            <person name="Hubbard S.S."/>
            <person name="Banfield J.F."/>
        </authorList>
    </citation>
    <scope>NUCLEOTIDE SEQUENCE [LARGE SCALE GENOMIC DNA]</scope>
</reference>
<dbReference type="InterPro" id="IPR019734">
    <property type="entry name" value="TPR_rpt"/>
</dbReference>
<feature type="transmembrane region" description="Helical" evidence="4">
    <location>
        <begin position="139"/>
        <end position="160"/>
    </location>
</feature>
<keyword evidence="4" id="KW-1133">Transmembrane helix</keyword>
<dbReference type="InterPro" id="IPR011990">
    <property type="entry name" value="TPR-like_helical_dom_sf"/>
</dbReference>
<feature type="transmembrane region" description="Helical" evidence="4">
    <location>
        <begin position="111"/>
        <end position="132"/>
    </location>
</feature>
<comment type="caution">
    <text evidence="7">The sequence shown here is derived from an EMBL/GenBank/DDBJ whole genome shotgun (WGS) entry which is preliminary data.</text>
</comment>
<dbReference type="Pfam" id="PF14559">
    <property type="entry name" value="TPR_19"/>
    <property type="match status" value="1"/>
</dbReference>
<dbReference type="Pfam" id="PF02259">
    <property type="entry name" value="FAT"/>
    <property type="match status" value="1"/>
</dbReference>
<feature type="transmembrane region" description="Helical" evidence="4">
    <location>
        <begin position="439"/>
        <end position="457"/>
    </location>
</feature>
<dbReference type="PROSITE" id="PS50005">
    <property type="entry name" value="TPR"/>
    <property type="match status" value="2"/>
</dbReference>
<dbReference type="SUPFAM" id="SSF48452">
    <property type="entry name" value="TPR-like"/>
    <property type="match status" value="1"/>
</dbReference>
<accession>A0A1F4V2C3</accession>
<keyword evidence="4" id="KW-0812">Transmembrane</keyword>
<evidence type="ECO:0000256" key="2">
    <source>
        <dbReference type="ARBA" id="ARBA00022803"/>
    </source>
</evidence>
<protein>
    <submittedName>
        <fullName evidence="7">Uncharacterized protein</fullName>
    </submittedName>
</protein>
<evidence type="ECO:0000256" key="3">
    <source>
        <dbReference type="PROSITE-ProRule" id="PRU00339"/>
    </source>
</evidence>
<feature type="transmembrane region" description="Helical" evidence="4">
    <location>
        <begin position="216"/>
        <end position="245"/>
    </location>
</feature>
<evidence type="ECO:0000313" key="7">
    <source>
        <dbReference type="EMBL" id="OGC51365.1"/>
    </source>
</evidence>
<feature type="transmembrane region" description="Helical" evidence="4">
    <location>
        <begin position="71"/>
        <end position="91"/>
    </location>
</feature>
<feature type="domain" description="PIK-related kinase FAT" evidence="5">
    <location>
        <begin position="491"/>
        <end position="573"/>
    </location>
</feature>